<feature type="transmembrane region" description="Helical" evidence="1">
    <location>
        <begin position="56"/>
        <end position="78"/>
    </location>
</feature>
<dbReference type="SMART" id="SM00327">
    <property type="entry name" value="VWA"/>
    <property type="match status" value="1"/>
</dbReference>
<dbReference type="RefSeq" id="WP_145198820.1">
    <property type="nucleotide sequence ID" value="NZ_CP036267.1"/>
</dbReference>
<dbReference type="SUPFAM" id="SSF52317">
    <property type="entry name" value="Class I glutamine amidotransferase-like"/>
    <property type="match status" value="1"/>
</dbReference>
<dbReference type="InterPro" id="IPR029062">
    <property type="entry name" value="Class_I_gatase-like"/>
</dbReference>
<sequence>MSFLTPLYLLAGLAVGLPVLFHLIRRTPKGRQVFSSLMFLQPSPPRVTKRSRIEDWLLLILRALAVCLLAIAFARPFLRSQDSLDGEKAPGRRIVLLIDTSASMLRPKFWETALENVENVVDNLKQSDSLSLLSFNTEITQEISFKDWQALAPDVRKSAILEQVNQLAPGSFGTELGTAMLTAADLLDESVDEKVTEQKLMVISDFQTGSHWETLNGYEWPENVSVEILNVDKNESPTNASVQLIANESTTDDSVRLRVNNTTEAEQEQFKIAWLDEFSGTSKDSQSLDNSVSVYVPPGQSKVIRAPKRPSQVVPQRLVISGDQQDFDNTCYVARRDPWEVNIVYIGEDNATGPDSLRFFLQPVFPSTATRNVTIHDWAPDTDTPPVAGEKLTLLIIGGTPSKEQIDWSKKWLADGGQVLFVASTQKQSVGLYDLAELTAESPTEADVVDYTMLNSVDFTHPVLTPFDDPRFADFSKLRFWKHREFDLKNFSEHQVLASFENGSPAIFELKVGSGQLVVFASGWNRSDSDLAVWSKFVPMMNGLLEYLGGQRSFRPVYFAGNKITLQEFGFIEEKVVLKSPSGEISSLSNEEPLQLKHPGIYSIGTSEENLSSPDAVRFAVNLPPDESKTDPLSMDLLSAAGVPIKNVTSLSNSPSPDKVTERQLMNRELESKQQLWKWLLVAAICVLFFETALAGWKQRQPQPAT</sequence>
<dbReference type="Pfam" id="PF00092">
    <property type="entry name" value="VWA"/>
    <property type="match status" value="1"/>
</dbReference>
<gene>
    <name evidence="3" type="ORF">Mal48_23270</name>
</gene>
<reference evidence="3 4" key="1">
    <citation type="submission" date="2019-02" db="EMBL/GenBank/DDBJ databases">
        <title>Deep-cultivation of Planctomycetes and their phenomic and genomic characterization uncovers novel biology.</title>
        <authorList>
            <person name="Wiegand S."/>
            <person name="Jogler M."/>
            <person name="Boedeker C."/>
            <person name="Pinto D."/>
            <person name="Vollmers J."/>
            <person name="Rivas-Marin E."/>
            <person name="Kohn T."/>
            <person name="Peeters S.H."/>
            <person name="Heuer A."/>
            <person name="Rast P."/>
            <person name="Oberbeckmann S."/>
            <person name="Bunk B."/>
            <person name="Jeske O."/>
            <person name="Meyerdierks A."/>
            <person name="Storesund J.E."/>
            <person name="Kallscheuer N."/>
            <person name="Luecker S."/>
            <person name="Lage O.M."/>
            <person name="Pohl T."/>
            <person name="Merkel B.J."/>
            <person name="Hornburger P."/>
            <person name="Mueller R.-W."/>
            <person name="Bruemmer F."/>
            <person name="Labrenz M."/>
            <person name="Spormann A.M."/>
            <person name="Op den Camp H."/>
            <person name="Overmann J."/>
            <person name="Amann R."/>
            <person name="Jetten M.S.M."/>
            <person name="Mascher T."/>
            <person name="Medema M.H."/>
            <person name="Devos D.P."/>
            <person name="Kaster A.-K."/>
            <person name="Ovreas L."/>
            <person name="Rohde M."/>
            <person name="Galperin M.Y."/>
            <person name="Jogler C."/>
        </authorList>
    </citation>
    <scope>NUCLEOTIDE SEQUENCE [LARGE SCALE GENOMIC DNA]</scope>
    <source>
        <strain evidence="3 4">Mal48</strain>
    </source>
</reference>
<dbReference type="AlphaFoldDB" id="A0A517QN91"/>
<dbReference type="SUPFAM" id="SSF53300">
    <property type="entry name" value="vWA-like"/>
    <property type="match status" value="1"/>
</dbReference>
<feature type="transmembrane region" description="Helical" evidence="1">
    <location>
        <begin position="6"/>
        <end position="24"/>
    </location>
</feature>
<dbReference type="InterPro" id="IPR011933">
    <property type="entry name" value="Double_TM_dom"/>
</dbReference>
<name>A0A517QN91_9PLAN</name>
<evidence type="ECO:0000259" key="2">
    <source>
        <dbReference type="PROSITE" id="PS50234"/>
    </source>
</evidence>
<dbReference type="EMBL" id="CP036267">
    <property type="protein sequence ID" value="QDT33075.1"/>
    <property type="molecule type" value="Genomic_DNA"/>
</dbReference>
<dbReference type="InterPro" id="IPR002035">
    <property type="entry name" value="VWF_A"/>
</dbReference>
<dbReference type="NCBIfam" id="TIGR02226">
    <property type="entry name" value="two_anch"/>
    <property type="match status" value="1"/>
</dbReference>
<evidence type="ECO:0000313" key="3">
    <source>
        <dbReference type="EMBL" id="QDT33075.1"/>
    </source>
</evidence>
<dbReference type="InterPro" id="IPR036465">
    <property type="entry name" value="vWFA_dom_sf"/>
</dbReference>
<keyword evidence="1" id="KW-0812">Transmembrane</keyword>
<dbReference type="OrthoDB" id="228877at2"/>
<dbReference type="PANTHER" id="PTHR37464">
    <property type="entry name" value="BLL2463 PROTEIN"/>
    <property type="match status" value="1"/>
</dbReference>
<dbReference type="Gene3D" id="3.40.50.880">
    <property type="match status" value="1"/>
</dbReference>
<keyword evidence="1" id="KW-0472">Membrane</keyword>
<feature type="domain" description="VWFA" evidence="2">
    <location>
        <begin position="93"/>
        <end position="278"/>
    </location>
</feature>
<evidence type="ECO:0000313" key="4">
    <source>
        <dbReference type="Proteomes" id="UP000315724"/>
    </source>
</evidence>
<organism evidence="3 4">
    <name type="scientific">Thalassoglobus polymorphus</name>
    <dbReference type="NCBI Taxonomy" id="2527994"/>
    <lineage>
        <taxon>Bacteria</taxon>
        <taxon>Pseudomonadati</taxon>
        <taxon>Planctomycetota</taxon>
        <taxon>Planctomycetia</taxon>
        <taxon>Planctomycetales</taxon>
        <taxon>Planctomycetaceae</taxon>
        <taxon>Thalassoglobus</taxon>
    </lineage>
</organism>
<dbReference type="PANTHER" id="PTHR37464:SF1">
    <property type="entry name" value="BLL2463 PROTEIN"/>
    <property type="match status" value="1"/>
</dbReference>
<proteinExistence type="predicted"/>
<evidence type="ECO:0000256" key="1">
    <source>
        <dbReference type="SAM" id="Phobius"/>
    </source>
</evidence>
<keyword evidence="4" id="KW-1185">Reference proteome</keyword>
<keyword evidence="1" id="KW-1133">Transmembrane helix</keyword>
<dbReference type="Proteomes" id="UP000315724">
    <property type="component" value="Chromosome"/>
</dbReference>
<dbReference type="Pfam" id="PF07584">
    <property type="entry name" value="BatA"/>
    <property type="match status" value="1"/>
</dbReference>
<dbReference type="Gene3D" id="3.40.50.410">
    <property type="entry name" value="von Willebrand factor, type A domain"/>
    <property type="match status" value="1"/>
</dbReference>
<accession>A0A517QN91</accession>
<dbReference type="KEGG" id="tpol:Mal48_23270"/>
<dbReference type="InterPro" id="IPR024163">
    <property type="entry name" value="Aerotolerance_reg_N"/>
</dbReference>
<dbReference type="CDD" id="cd00198">
    <property type="entry name" value="vWFA"/>
    <property type="match status" value="1"/>
</dbReference>
<protein>
    <recommendedName>
        <fullName evidence="2">VWFA domain-containing protein</fullName>
    </recommendedName>
</protein>
<dbReference type="PROSITE" id="PS50234">
    <property type="entry name" value="VWFA"/>
    <property type="match status" value="1"/>
</dbReference>
<feature type="transmembrane region" description="Helical" evidence="1">
    <location>
        <begin position="676"/>
        <end position="697"/>
    </location>
</feature>